<dbReference type="Proteomes" id="UP000642748">
    <property type="component" value="Unassembled WGS sequence"/>
</dbReference>
<keyword evidence="3" id="KW-0804">Transcription</keyword>
<evidence type="ECO:0000256" key="2">
    <source>
        <dbReference type="ARBA" id="ARBA00023125"/>
    </source>
</evidence>
<evidence type="ECO:0000256" key="3">
    <source>
        <dbReference type="ARBA" id="ARBA00023163"/>
    </source>
</evidence>
<gene>
    <name evidence="7" type="ORF">Raf01_14800</name>
</gene>
<feature type="DNA-binding region" description="H-T-H motif" evidence="4">
    <location>
        <begin position="28"/>
        <end position="47"/>
    </location>
</feature>
<sequence length="216" mass="23768">MTRREQTIARILDGAAAAFAKAGFAGTSMEEIAAAAGVSKLLLYRDFAGKKELYQAVLERTRDRIVEQVPRQASNAALRALISTAREDPDGFTLLFRHAVREPEFAGYATSLTDRDIRAAEQLMRRIEPDPTMRRWAAEITVDITYQSIITWLEHGDPSRDEEFFRRLLAVNRAAAKPQPDSARDAASTPATGVNRTAAKPQADSAPARVAQPDGD</sequence>
<dbReference type="InterPro" id="IPR050109">
    <property type="entry name" value="HTH-type_TetR-like_transc_reg"/>
</dbReference>
<accession>A0A8J3QLS4</accession>
<dbReference type="PANTHER" id="PTHR30055">
    <property type="entry name" value="HTH-TYPE TRANSCRIPTIONAL REGULATOR RUTR"/>
    <property type="match status" value="1"/>
</dbReference>
<keyword evidence="2 4" id="KW-0238">DNA-binding</keyword>
<evidence type="ECO:0000313" key="7">
    <source>
        <dbReference type="EMBL" id="GIH13308.1"/>
    </source>
</evidence>
<organism evidence="7 8">
    <name type="scientific">Rugosimonospora africana</name>
    <dbReference type="NCBI Taxonomy" id="556532"/>
    <lineage>
        <taxon>Bacteria</taxon>
        <taxon>Bacillati</taxon>
        <taxon>Actinomycetota</taxon>
        <taxon>Actinomycetes</taxon>
        <taxon>Micromonosporales</taxon>
        <taxon>Micromonosporaceae</taxon>
        <taxon>Rugosimonospora</taxon>
    </lineage>
</organism>
<dbReference type="EMBL" id="BONZ01000013">
    <property type="protein sequence ID" value="GIH13308.1"/>
    <property type="molecule type" value="Genomic_DNA"/>
</dbReference>
<evidence type="ECO:0000256" key="5">
    <source>
        <dbReference type="SAM" id="MobiDB-lite"/>
    </source>
</evidence>
<dbReference type="InterPro" id="IPR001647">
    <property type="entry name" value="HTH_TetR"/>
</dbReference>
<evidence type="ECO:0000313" key="8">
    <source>
        <dbReference type="Proteomes" id="UP000642748"/>
    </source>
</evidence>
<dbReference type="Gene3D" id="1.10.357.10">
    <property type="entry name" value="Tetracycline Repressor, domain 2"/>
    <property type="match status" value="1"/>
</dbReference>
<evidence type="ECO:0000256" key="1">
    <source>
        <dbReference type="ARBA" id="ARBA00023015"/>
    </source>
</evidence>
<keyword evidence="8" id="KW-1185">Reference proteome</keyword>
<dbReference type="GO" id="GO:0000976">
    <property type="term" value="F:transcription cis-regulatory region binding"/>
    <property type="evidence" value="ECO:0007669"/>
    <property type="project" value="TreeGrafter"/>
</dbReference>
<dbReference type="RefSeq" id="WP_203916964.1">
    <property type="nucleotide sequence ID" value="NZ_BONZ01000013.1"/>
</dbReference>
<dbReference type="GO" id="GO:0003700">
    <property type="term" value="F:DNA-binding transcription factor activity"/>
    <property type="evidence" value="ECO:0007669"/>
    <property type="project" value="TreeGrafter"/>
</dbReference>
<dbReference type="PROSITE" id="PS50977">
    <property type="entry name" value="HTH_TETR_2"/>
    <property type="match status" value="1"/>
</dbReference>
<dbReference type="Pfam" id="PF00440">
    <property type="entry name" value="TetR_N"/>
    <property type="match status" value="1"/>
</dbReference>
<dbReference type="SUPFAM" id="SSF46689">
    <property type="entry name" value="Homeodomain-like"/>
    <property type="match status" value="1"/>
</dbReference>
<protein>
    <recommendedName>
        <fullName evidence="6">HTH tetR-type domain-containing protein</fullName>
    </recommendedName>
</protein>
<evidence type="ECO:0000259" key="6">
    <source>
        <dbReference type="PROSITE" id="PS50977"/>
    </source>
</evidence>
<comment type="caution">
    <text evidence="7">The sequence shown here is derived from an EMBL/GenBank/DDBJ whole genome shotgun (WGS) entry which is preliminary data.</text>
</comment>
<name>A0A8J3QLS4_9ACTN</name>
<proteinExistence type="predicted"/>
<feature type="domain" description="HTH tetR-type" evidence="6">
    <location>
        <begin position="5"/>
        <end position="65"/>
    </location>
</feature>
<dbReference type="PANTHER" id="PTHR30055:SF234">
    <property type="entry name" value="HTH-TYPE TRANSCRIPTIONAL REGULATOR BETI"/>
    <property type="match status" value="1"/>
</dbReference>
<dbReference type="PRINTS" id="PR00455">
    <property type="entry name" value="HTHTETR"/>
</dbReference>
<keyword evidence="1" id="KW-0805">Transcription regulation</keyword>
<dbReference type="InterPro" id="IPR009057">
    <property type="entry name" value="Homeodomain-like_sf"/>
</dbReference>
<evidence type="ECO:0000256" key="4">
    <source>
        <dbReference type="PROSITE-ProRule" id="PRU00335"/>
    </source>
</evidence>
<reference evidence="7" key="1">
    <citation type="submission" date="2021-01" db="EMBL/GenBank/DDBJ databases">
        <title>Whole genome shotgun sequence of Rugosimonospora africana NBRC 104875.</title>
        <authorList>
            <person name="Komaki H."/>
            <person name="Tamura T."/>
        </authorList>
    </citation>
    <scope>NUCLEOTIDE SEQUENCE</scope>
    <source>
        <strain evidence="7">NBRC 104875</strain>
    </source>
</reference>
<dbReference type="AlphaFoldDB" id="A0A8J3QLS4"/>
<feature type="region of interest" description="Disordered" evidence="5">
    <location>
        <begin position="174"/>
        <end position="216"/>
    </location>
</feature>